<protein>
    <submittedName>
        <fullName evidence="1">Uncharacterized protein</fullName>
    </submittedName>
</protein>
<sequence length="331" mass="38449">MNVSFECVVEIMKKNDEAGIHSCYHKFLDMSGDALVWMIAIDMAFILEFLEIKNTNQVDKSSDKTLKMMLMEFYRELTPFQEKVLPDVDINNCDHLLDFLYHMTVPNNKELRIMDTKIDVEQEDVTEIMEKDEDTNKETIKTFQENHFRPMVLLMKLPWKIISNIPLLVLMKEPIERMLNTFKGEEDQEIQEEDCELKTPTIEEITILSITEMANARIVISLVYGGILDIRPLVVAHYTELMNGIVDTEEDAKYLRELGIVLNRLKSDKEVTDLWNGMCKSVKLTKVAKMDKVIEDVNKSHAVINRTTIVLFGVQLCSFVLRATRFPMRNN</sequence>
<proteinExistence type="predicted"/>
<organism evidence="1">
    <name type="scientific">Tanacetum cinerariifolium</name>
    <name type="common">Dalmatian daisy</name>
    <name type="synonym">Chrysanthemum cinerariifolium</name>
    <dbReference type="NCBI Taxonomy" id="118510"/>
    <lineage>
        <taxon>Eukaryota</taxon>
        <taxon>Viridiplantae</taxon>
        <taxon>Streptophyta</taxon>
        <taxon>Embryophyta</taxon>
        <taxon>Tracheophyta</taxon>
        <taxon>Spermatophyta</taxon>
        <taxon>Magnoliopsida</taxon>
        <taxon>eudicotyledons</taxon>
        <taxon>Gunneridae</taxon>
        <taxon>Pentapetalae</taxon>
        <taxon>asterids</taxon>
        <taxon>campanulids</taxon>
        <taxon>Asterales</taxon>
        <taxon>Asteraceae</taxon>
        <taxon>Asteroideae</taxon>
        <taxon>Anthemideae</taxon>
        <taxon>Anthemidinae</taxon>
        <taxon>Tanacetum</taxon>
    </lineage>
</organism>
<name>A0A699HV46_TANCI</name>
<dbReference type="AlphaFoldDB" id="A0A699HV46"/>
<gene>
    <name evidence="1" type="ORF">Tci_422929</name>
</gene>
<dbReference type="EMBL" id="BKCJ010184586">
    <property type="protein sequence ID" value="GEY50955.1"/>
    <property type="molecule type" value="Genomic_DNA"/>
</dbReference>
<dbReference type="InterPro" id="IPR004158">
    <property type="entry name" value="DUF247_pln"/>
</dbReference>
<dbReference type="Pfam" id="PF03140">
    <property type="entry name" value="DUF247"/>
    <property type="match status" value="2"/>
</dbReference>
<dbReference type="PANTHER" id="PTHR31549:SF277">
    <property type="entry name" value="OS08G0167400 PROTEIN"/>
    <property type="match status" value="1"/>
</dbReference>
<accession>A0A699HV46</accession>
<reference evidence="1" key="1">
    <citation type="journal article" date="2019" name="Sci. Rep.">
        <title>Draft genome of Tanacetum cinerariifolium, the natural source of mosquito coil.</title>
        <authorList>
            <person name="Yamashiro T."/>
            <person name="Shiraishi A."/>
            <person name="Satake H."/>
            <person name="Nakayama K."/>
        </authorList>
    </citation>
    <scope>NUCLEOTIDE SEQUENCE</scope>
</reference>
<evidence type="ECO:0000313" key="1">
    <source>
        <dbReference type="EMBL" id="GEY50955.1"/>
    </source>
</evidence>
<dbReference type="PANTHER" id="PTHR31549">
    <property type="entry name" value="PROTEIN, PUTATIVE (DUF247)-RELATED-RELATED"/>
    <property type="match status" value="1"/>
</dbReference>
<comment type="caution">
    <text evidence="1">The sequence shown here is derived from an EMBL/GenBank/DDBJ whole genome shotgun (WGS) entry which is preliminary data.</text>
</comment>